<dbReference type="InParanoid" id="G7DUN7"/>
<dbReference type="Proteomes" id="UP000009131">
    <property type="component" value="Unassembled WGS sequence"/>
</dbReference>
<reference evidence="1 2" key="2">
    <citation type="journal article" date="2012" name="Open Biol.">
        <title>Characteristics of nucleosomes and linker DNA regions on the genome of the basidiomycete Mixia osmundae revealed by mono- and dinucleosome mapping.</title>
        <authorList>
            <person name="Nishida H."/>
            <person name="Kondo S."/>
            <person name="Matsumoto T."/>
            <person name="Suzuki Y."/>
            <person name="Yoshikawa H."/>
            <person name="Taylor T.D."/>
            <person name="Sugiyama J."/>
        </authorList>
    </citation>
    <scope>NUCLEOTIDE SEQUENCE [LARGE SCALE GENOMIC DNA]</scope>
    <source>
        <strain evidence="2">CBS 9802 / IAM 14324 / JCM 22182 / KY 12970</strain>
    </source>
</reference>
<evidence type="ECO:0000313" key="2">
    <source>
        <dbReference type="Proteomes" id="UP000009131"/>
    </source>
</evidence>
<comment type="caution">
    <text evidence="1">The sequence shown here is derived from an EMBL/GenBank/DDBJ whole genome shotgun (WGS) entry which is preliminary data.</text>
</comment>
<keyword evidence="2" id="KW-1185">Reference proteome</keyword>
<proteinExistence type="predicted"/>
<accession>G7DUN7</accession>
<gene>
    <name evidence="1" type="primary">Mo00946</name>
    <name evidence="1" type="ORF">E5Q_00946</name>
</gene>
<dbReference type="HOGENOM" id="CLU_1678335_0_0_1"/>
<dbReference type="AlphaFoldDB" id="G7DUN7"/>
<reference evidence="1 2" key="1">
    <citation type="journal article" date="2011" name="J. Gen. Appl. Microbiol.">
        <title>Draft genome sequencing of the enigmatic basidiomycete Mixia osmundae.</title>
        <authorList>
            <person name="Nishida H."/>
            <person name="Nagatsuka Y."/>
            <person name="Sugiyama J."/>
        </authorList>
    </citation>
    <scope>NUCLEOTIDE SEQUENCE [LARGE SCALE GENOMIC DNA]</scope>
    <source>
        <strain evidence="2">CBS 9802 / IAM 14324 / JCM 22182 / KY 12970</strain>
    </source>
</reference>
<dbReference type="EMBL" id="BABT02000031">
    <property type="protein sequence ID" value="GAA94297.1"/>
    <property type="molecule type" value="Genomic_DNA"/>
</dbReference>
<evidence type="ECO:0000313" key="1">
    <source>
        <dbReference type="EMBL" id="GAA94297.1"/>
    </source>
</evidence>
<protein>
    <submittedName>
        <fullName evidence="1">Uncharacterized protein</fullName>
    </submittedName>
</protein>
<sequence length="157" mass="18086">MQTEGVVKGKEDKCEGEHASSIEIVNLSKFRINVERLRPLGYRQSPIATVLRGQEHLERVNDLEYEGGKHQHVDRLRPLGYRQSPIATVLRGQEHLERVNDLEYEGSKRPVSQSPILVCFLETCRIRCRLMSPEMSNGHGWTLEPSRLPSAYHHRHP</sequence>
<name>G7DUN7_MIXOS</name>
<organism evidence="1 2">
    <name type="scientific">Mixia osmundae (strain CBS 9802 / IAM 14324 / JCM 22182 / KY 12970)</name>
    <dbReference type="NCBI Taxonomy" id="764103"/>
    <lineage>
        <taxon>Eukaryota</taxon>
        <taxon>Fungi</taxon>
        <taxon>Dikarya</taxon>
        <taxon>Basidiomycota</taxon>
        <taxon>Pucciniomycotina</taxon>
        <taxon>Mixiomycetes</taxon>
        <taxon>Mixiales</taxon>
        <taxon>Mixiaceae</taxon>
        <taxon>Mixia</taxon>
    </lineage>
</organism>